<evidence type="ECO:0000256" key="3">
    <source>
        <dbReference type="ARBA" id="ARBA00007541"/>
    </source>
</evidence>
<dbReference type="OrthoDB" id="10051712at2759"/>
<reference evidence="9 10" key="1">
    <citation type="submission" date="2017-12" db="EMBL/GenBank/DDBJ databases">
        <title>Hemimetabolous genomes reveal molecular basis of termite eusociality.</title>
        <authorList>
            <person name="Harrison M.C."/>
            <person name="Jongepier E."/>
            <person name="Robertson H.M."/>
            <person name="Arning N."/>
            <person name="Bitard-Feildel T."/>
            <person name="Chao H."/>
            <person name="Childers C.P."/>
            <person name="Dinh H."/>
            <person name="Doddapaneni H."/>
            <person name="Dugan S."/>
            <person name="Gowin J."/>
            <person name="Greiner C."/>
            <person name="Han Y."/>
            <person name="Hu H."/>
            <person name="Hughes D.S.T."/>
            <person name="Huylmans A.-K."/>
            <person name="Kemena C."/>
            <person name="Kremer L.P.M."/>
            <person name="Lee S.L."/>
            <person name="Lopez-Ezquerra A."/>
            <person name="Mallet L."/>
            <person name="Monroy-Kuhn J.M."/>
            <person name="Moser A."/>
            <person name="Murali S.C."/>
            <person name="Muzny D.M."/>
            <person name="Otani S."/>
            <person name="Piulachs M.-D."/>
            <person name="Poelchau M."/>
            <person name="Qu J."/>
            <person name="Schaub F."/>
            <person name="Wada-Katsumata A."/>
            <person name="Worley K.C."/>
            <person name="Xie Q."/>
            <person name="Ylla G."/>
            <person name="Poulsen M."/>
            <person name="Gibbs R.A."/>
            <person name="Schal C."/>
            <person name="Richards S."/>
            <person name="Belles X."/>
            <person name="Korb J."/>
            <person name="Bornberg-Bauer E."/>
        </authorList>
    </citation>
    <scope>NUCLEOTIDE SEQUENCE [LARGE SCALE GENOMIC DNA]</scope>
    <source>
        <tissue evidence="9">Whole body</tissue>
    </source>
</reference>
<dbReference type="InterPro" id="IPR028084">
    <property type="entry name" value="FNIP_N_dom"/>
</dbReference>
<organism evidence="9 10">
    <name type="scientific">Cryptotermes secundus</name>
    <dbReference type="NCBI Taxonomy" id="105785"/>
    <lineage>
        <taxon>Eukaryota</taxon>
        <taxon>Metazoa</taxon>
        <taxon>Ecdysozoa</taxon>
        <taxon>Arthropoda</taxon>
        <taxon>Hexapoda</taxon>
        <taxon>Insecta</taxon>
        <taxon>Pterygota</taxon>
        <taxon>Neoptera</taxon>
        <taxon>Polyneoptera</taxon>
        <taxon>Dictyoptera</taxon>
        <taxon>Blattodea</taxon>
        <taxon>Blattoidea</taxon>
        <taxon>Termitoidae</taxon>
        <taxon>Kalotermitidae</taxon>
        <taxon>Cryptotermitinae</taxon>
        <taxon>Cryptotermes</taxon>
    </lineage>
</organism>
<evidence type="ECO:0000313" key="10">
    <source>
        <dbReference type="Proteomes" id="UP000235965"/>
    </source>
</evidence>
<dbReference type="InterPro" id="IPR028086">
    <property type="entry name" value="FNIP_C_dom"/>
</dbReference>
<protein>
    <recommendedName>
        <fullName evidence="8">UDENN FNIP1/2-type domain-containing protein</fullName>
    </recommendedName>
</protein>
<evidence type="ECO:0000256" key="6">
    <source>
        <dbReference type="ARBA" id="ARBA00023228"/>
    </source>
</evidence>
<dbReference type="Proteomes" id="UP000235965">
    <property type="component" value="Unassembled WGS sequence"/>
</dbReference>
<dbReference type="GO" id="GO:0005765">
    <property type="term" value="C:lysosomal membrane"/>
    <property type="evidence" value="ECO:0007669"/>
    <property type="project" value="UniProtKB-SubCell"/>
</dbReference>
<keyword evidence="6" id="KW-0458">Lysosome</keyword>
<comment type="caution">
    <text evidence="9">The sequence shown here is derived from an EMBL/GenBank/DDBJ whole genome shotgun (WGS) entry which is preliminary data.</text>
</comment>
<keyword evidence="4" id="KW-0963">Cytoplasm</keyword>
<feature type="compositionally biased region" description="Basic and acidic residues" evidence="7">
    <location>
        <begin position="885"/>
        <end position="898"/>
    </location>
</feature>
<feature type="region of interest" description="Disordered" evidence="7">
    <location>
        <begin position="885"/>
        <end position="904"/>
    </location>
</feature>
<name>A0A2J7R762_9NEOP</name>
<feature type="compositionally biased region" description="Low complexity" evidence="7">
    <location>
        <begin position="737"/>
        <end position="753"/>
    </location>
</feature>
<feature type="domain" description="UDENN FNIP1/2-type" evidence="8">
    <location>
        <begin position="35"/>
        <end position="1408"/>
    </location>
</feature>
<dbReference type="InterPro" id="IPR028085">
    <property type="entry name" value="FNIP_mid_dom"/>
</dbReference>
<feature type="region of interest" description="Disordered" evidence="7">
    <location>
        <begin position="729"/>
        <end position="755"/>
    </location>
</feature>
<keyword evidence="10" id="KW-1185">Reference proteome</keyword>
<keyword evidence="5" id="KW-0472">Membrane</keyword>
<sequence>MALLNRLFPSRKKSHKQGYVTFGKNETESWKPFNFSKDQVRVLLFRECDWRGRKLLFDSKAVQKVSLENQHCSKLKFGSRQKFDSKKTDMYVEVTNGFGYQYMKPNSDVTVLGEMIFGSVAMAFQGSVLKVHSMKSPFRLICTKVFHSPVTGIRSRGVSDRSLEDSCGSSINSMSEYFTSQGICPDAKEASVGSGPLDIELRTKHHYNSLEVDSGFCGDASLQSTSSLGSGGYSSGGLGTYTSSPDSRRSSGSYLNNPVSCHSGGSLSSLQRRWLRNMSTSLELGSQGFPWCSRSTMNDLPSEDTSQPGHRRTKLGLAVVISLTPEEEKEMHFFFFEHMTVMEGIMERLHSCVERAYLHKEMFVHLMMEGSEDVQQWLLDVFSAPRLSLPVWLGLTSGLNDLNCALSHNFLQDLCHLIANIDTKATNFFVSTLVTAVLTHHLGWVATILPGKMPLPHISKKPCTGQLLDALSKSHPYNPLWAQLGELYGALGFPVKVAKTVVTSSAKKLELLNRILNSLTYFIRCSEVEKRVIENEDSTEECLDEMNTATIKKSNSTSTTTLLNEDLLHPQSSFTRHFLSGHDVMTVFDNRVDHGVEIGRELEAENGACPIPDRYSVNVGTKCRPLSSEVFKDHYISVQNVGSIEDSNCSSAQKSSVPLGQSRVEGGSVRDLRSNVQLSAPQVSGMRRTASFMKRLDSTTTVIDLGHSDSKSSTRTGQLYPSLADLNLVDDDNETQNSNLSLNPNNDSSAADSKMSEVNKMNSDFSFCHEDISQKVSRLCRVPTSAILYHLQNEDNGKESRVEEIVLPKRVESERQRSSARTAPLFKAKPNEVLENSKSPSSRSYVVACERNTVTSISEDSESGSRKGDVIFVIGDNERLVDLKQSHKSESEHNEKVNRGSLGHDACDDYPSVMSSSSLQDHEGGGNSCKHAPLASHSSLAVSCLASDVKSPACEHECDSTNKFKLNINLGLGSCEFQKESINMSAKEVRTKQCTACSTSKNGHRVITVRPSVIELEDECSGVKTDLPVKNSVKSSKPVSRSLSLLSSLSRENVRKNALFFCRRHSDCVFEISRYLKDYHSVRFHFERCEGVLMNYIQGRDKKKNLHLTDKKTDKVAEARENFSLTESCVVCEKYSSVNTDTFSVRYSVNKTLVDKTSDDCDTPVTKGEKHSDSVSDYTSERNAIFDDYSNLSDDDVLCDVRTASQKAEDGGITSTDEQQCEFILELPMPRCKAEKCNKQRCGFAASLMGSTSDHYIPDMVLQGCTQLPKGWEANLRRDLALAAHHPLLDQEVTEAVCIIANIDTWEVQLVSSHTYVVDKPGTLGVRVGMSRLVANMLESLLYLWRLKTSPEHCLLHLESKLRELFLRSQALAELLLTTEFCDMELLTTSLDLDANDVPLLLAVASTHTPQVTERYGLSFR</sequence>
<evidence type="ECO:0000256" key="4">
    <source>
        <dbReference type="ARBA" id="ARBA00022490"/>
    </source>
</evidence>
<evidence type="ECO:0000259" key="8">
    <source>
        <dbReference type="PROSITE" id="PS51836"/>
    </source>
</evidence>
<accession>A0A2J7R762</accession>
<dbReference type="PANTHER" id="PTHR21634">
    <property type="entry name" value="RE13835P"/>
    <property type="match status" value="1"/>
</dbReference>
<dbReference type="InParanoid" id="A0A2J7R762"/>
<dbReference type="STRING" id="105785.A0A2J7R762"/>
<dbReference type="Pfam" id="PF14636">
    <property type="entry name" value="FNIP_N"/>
    <property type="match status" value="1"/>
</dbReference>
<dbReference type="Pfam" id="PF14637">
    <property type="entry name" value="FNIP_M"/>
    <property type="match status" value="1"/>
</dbReference>
<dbReference type="EMBL" id="NEVH01006738">
    <property type="protein sequence ID" value="PNF36671.1"/>
    <property type="molecule type" value="Genomic_DNA"/>
</dbReference>
<evidence type="ECO:0000256" key="7">
    <source>
        <dbReference type="SAM" id="MobiDB-lite"/>
    </source>
</evidence>
<dbReference type="PANTHER" id="PTHR21634:SF9">
    <property type="entry name" value="RE13835P"/>
    <property type="match status" value="1"/>
</dbReference>
<gene>
    <name evidence="9" type="ORF">B7P43_G13359</name>
</gene>
<dbReference type="PRINTS" id="PR02073">
    <property type="entry name" value="FOLLICULNIP1"/>
</dbReference>
<dbReference type="GO" id="GO:0042030">
    <property type="term" value="F:ATPase inhibitor activity"/>
    <property type="evidence" value="ECO:0007669"/>
    <property type="project" value="TreeGrafter"/>
</dbReference>
<dbReference type="GO" id="GO:0051087">
    <property type="term" value="F:protein-folding chaperone binding"/>
    <property type="evidence" value="ECO:0007669"/>
    <property type="project" value="TreeGrafter"/>
</dbReference>
<dbReference type="InterPro" id="IPR026156">
    <property type="entry name" value="FNIP_fam"/>
</dbReference>
<dbReference type="Pfam" id="PF14638">
    <property type="entry name" value="FNIP_C"/>
    <property type="match status" value="1"/>
</dbReference>
<evidence type="ECO:0000256" key="1">
    <source>
        <dbReference type="ARBA" id="ARBA00004496"/>
    </source>
</evidence>
<evidence type="ECO:0000256" key="2">
    <source>
        <dbReference type="ARBA" id="ARBA00004656"/>
    </source>
</evidence>
<proteinExistence type="inferred from homology"/>
<comment type="subcellular location">
    <subcellularLocation>
        <location evidence="1">Cytoplasm</location>
    </subcellularLocation>
    <subcellularLocation>
        <location evidence="2">Lysosome membrane</location>
    </subcellularLocation>
</comment>
<dbReference type="PROSITE" id="PS51836">
    <property type="entry name" value="DENN_FNIP12"/>
    <property type="match status" value="1"/>
</dbReference>
<comment type="similarity">
    <text evidence="3">Belongs to the FNIP family.</text>
</comment>
<dbReference type="InterPro" id="IPR037545">
    <property type="entry name" value="DENN_FNIP1/2"/>
</dbReference>
<dbReference type="FunCoup" id="A0A2J7R762">
    <property type="interactions" value="1095"/>
</dbReference>
<evidence type="ECO:0000256" key="5">
    <source>
        <dbReference type="ARBA" id="ARBA00023136"/>
    </source>
</evidence>
<evidence type="ECO:0000313" key="9">
    <source>
        <dbReference type="EMBL" id="PNF36671.1"/>
    </source>
</evidence>